<dbReference type="Proteomes" id="UP001489004">
    <property type="component" value="Unassembled WGS sequence"/>
</dbReference>
<proteinExistence type="predicted"/>
<dbReference type="EMBL" id="JALJOR010000006">
    <property type="protein sequence ID" value="KAK9815601.1"/>
    <property type="molecule type" value="Genomic_DNA"/>
</dbReference>
<accession>A0AAW1Q1L3</accession>
<evidence type="ECO:0000313" key="2">
    <source>
        <dbReference type="Proteomes" id="UP001489004"/>
    </source>
</evidence>
<protein>
    <submittedName>
        <fullName evidence="1">Uncharacterized protein</fullName>
    </submittedName>
</protein>
<reference evidence="1 2" key="1">
    <citation type="journal article" date="2024" name="Nat. Commun.">
        <title>Phylogenomics reveals the evolutionary origins of lichenization in chlorophyte algae.</title>
        <authorList>
            <person name="Puginier C."/>
            <person name="Libourel C."/>
            <person name="Otte J."/>
            <person name="Skaloud P."/>
            <person name="Haon M."/>
            <person name="Grisel S."/>
            <person name="Petersen M."/>
            <person name="Berrin J.G."/>
            <person name="Delaux P.M."/>
            <person name="Dal Grande F."/>
            <person name="Keller J."/>
        </authorList>
    </citation>
    <scope>NUCLEOTIDE SEQUENCE [LARGE SCALE GENOMIC DNA]</scope>
    <source>
        <strain evidence="1 2">SAG 2043</strain>
    </source>
</reference>
<gene>
    <name evidence="1" type="ORF">WJX72_006574</name>
</gene>
<name>A0AAW1Q1L3_9CHLO</name>
<sequence>MLVPCTDGVGTSTVVLPAMEVLAPDQLFILASNRCQLLRIRMEVGKQPLQPGRHRGWLLSRQLSSSHRLG</sequence>
<comment type="caution">
    <text evidence="1">The sequence shown here is derived from an EMBL/GenBank/DDBJ whole genome shotgun (WGS) entry which is preliminary data.</text>
</comment>
<organism evidence="1 2">
    <name type="scientific">[Myrmecia] bisecta</name>
    <dbReference type="NCBI Taxonomy" id="41462"/>
    <lineage>
        <taxon>Eukaryota</taxon>
        <taxon>Viridiplantae</taxon>
        <taxon>Chlorophyta</taxon>
        <taxon>core chlorophytes</taxon>
        <taxon>Trebouxiophyceae</taxon>
        <taxon>Trebouxiales</taxon>
        <taxon>Trebouxiaceae</taxon>
        <taxon>Myrmecia</taxon>
    </lineage>
</organism>
<dbReference type="AlphaFoldDB" id="A0AAW1Q1L3"/>
<evidence type="ECO:0000313" key="1">
    <source>
        <dbReference type="EMBL" id="KAK9815601.1"/>
    </source>
</evidence>
<keyword evidence="2" id="KW-1185">Reference proteome</keyword>